<organism evidence="4 5">
    <name type="scientific">Tilletiopsis washingtonensis</name>
    <dbReference type="NCBI Taxonomy" id="58919"/>
    <lineage>
        <taxon>Eukaryota</taxon>
        <taxon>Fungi</taxon>
        <taxon>Dikarya</taxon>
        <taxon>Basidiomycota</taxon>
        <taxon>Ustilaginomycotina</taxon>
        <taxon>Exobasidiomycetes</taxon>
        <taxon>Entylomatales</taxon>
        <taxon>Entylomatales incertae sedis</taxon>
        <taxon>Tilletiopsis</taxon>
    </lineage>
</organism>
<evidence type="ECO:0000256" key="2">
    <source>
        <dbReference type="ARBA" id="ARBA00022833"/>
    </source>
</evidence>
<feature type="compositionally biased region" description="Low complexity" evidence="3">
    <location>
        <begin position="598"/>
        <end position="628"/>
    </location>
</feature>
<dbReference type="Pfam" id="PF00653">
    <property type="entry name" value="BIR"/>
    <property type="match status" value="2"/>
</dbReference>
<feature type="compositionally biased region" description="Acidic residues" evidence="3">
    <location>
        <begin position="324"/>
        <end position="333"/>
    </location>
</feature>
<evidence type="ECO:0000313" key="5">
    <source>
        <dbReference type="Proteomes" id="UP000245946"/>
    </source>
</evidence>
<feature type="compositionally biased region" description="Acidic residues" evidence="3">
    <location>
        <begin position="440"/>
        <end position="451"/>
    </location>
</feature>
<reference evidence="4 5" key="1">
    <citation type="journal article" date="2018" name="Mol. Biol. Evol.">
        <title>Broad Genomic Sampling Reveals a Smut Pathogenic Ancestry of the Fungal Clade Ustilaginomycotina.</title>
        <authorList>
            <person name="Kijpornyongpan T."/>
            <person name="Mondo S.J."/>
            <person name="Barry K."/>
            <person name="Sandor L."/>
            <person name="Lee J."/>
            <person name="Lipzen A."/>
            <person name="Pangilinan J."/>
            <person name="LaButti K."/>
            <person name="Hainaut M."/>
            <person name="Henrissat B."/>
            <person name="Grigoriev I.V."/>
            <person name="Spatafora J.W."/>
            <person name="Aime M.C."/>
        </authorList>
    </citation>
    <scope>NUCLEOTIDE SEQUENCE [LARGE SCALE GENOMIC DNA]</scope>
    <source>
        <strain evidence="4 5">MCA 4186</strain>
    </source>
</reference>
<keyword evidence="2" id="KW-0862">Zinc</keyword>
<dbReference type="PANTHER" id="PTHR46771">
    <property type="entry name" value="DETERIN"/>
    <property type="match status" value="1"/>
</dbReference>
<dbReference type="Gene3D" id="1.10.1170.10">
    <property type="entry name" value="Inhibitor Of Apoptosis Protein (2mihbC-IAP-1), Chain A"/>
    <property type="match status" value="2"/>
</dbReference>
<evidence type="ECO:0000256" key="3">
    <source>
        <dbReference type="SAM" id="MobiDB-lite"/>
    </source>
</evidence>
<proteinExistence type="predicted"/>
<feature type="compositionally biased region" description="Acidic residues" evidence="3">
    <location>
        <begin position="257"/>
        <end position="269"/>
    </location>
</feature>
<dbReference type="SMART" id="SM00238">
    <property type="entry name" value="BIR"/>
    <property type="match status" value="1"/>
</dbReference>
<dbReference type="OrthoDB" id="2196114at2759"/>
<keyword evidence="1" id="KW-0479">Metal-binding</keyword>
<name>A0A316ZBL5_9BASI</name>
<feature type="compositionally biased region" description="Basic residues" evidence="3">
    <location>
        <begin position="223"/>
        <end position="232"/>
    </location>
</feature>
<dbReference type="InterPro" id="IPR051190">
    <property type="entry name" value="Baculoviral_IAP"/>
</dbReference>
<accession>A0A316ZBL5</accession>
<feature type="compositionally biased region" description="Low complexity" evidence="3">
    <location>
        <begin position="519"/>
        <end position="537"/>
    </location>
</feature>
<evidence type="ECO:0008006" key="6">
    <source>
        <dbReference type="Google" id="ProtNLM"/>
    </source>
</evidence>
<dbReference type="GO" id="GO:0046872">
    <property type="term" value="F:metal ion binding"/>
    <property type="evidence" value="ECO:0007669"/>
    <property type="project" value="UniProtKB-KW"/>
</dbReference>
<feature type="compositionally biased region" description="Low complexity" evidence="3">
    <location>
        <begin position="334"/>
        <end position="348"/>
    </location>
</feature>
<dbReference type="PROSITE" id="PS50143">
    <property type="entry name" value="BIR_REPEAT_2"/>
    <property type="match status" value="2"/>
</dbReference>
<feature type="compositionally biased region" description="Low complexity" evidence="3">
    <location>
        <begin position="12"/>
        <end position="42"/>
    </location>
</feature>
<gene>
    <name evidence="4" type="ORF">FA09DRAFT_259469</name>
</gene>
<protein>
    <recommendedName>
        <fullName evidence="6">BIR-domain-containing protein</fullName>
    </recommendedName>
</protein>
<evidence type="ECO:0000313" key="4">
    <source>
        <dbReference type="EMBL" id="PWN98939.1"/>
    </source>
</evidence>
<feature type="compositionally biased region" description="Low complexity" evidence="3">
    <location>
        <begin position="411"/>
        <end position="425"/>
    </location>
</feature>
<dbReference type="InterPro" id="IPR001370">
    <property type="entry name" value="BIR_rpt"/>
</dbReference>
<feature type="region of interest" description="Disordered" evidence="3">
    <location>
        <begin position="12"/>
        <end position="50"/>
    </location>
</feature>
<feature type="region of interest" description="Disordered" evidence="3">
    <location>
        <begin position="214"/>
        <end position="628"/>
    </location>
</feature>
<feature type="compositionally biased region" description="Low complexity" evidence="3">
    <location>
        <begin position="549"/>
        <end position="570"/>
    </location>
</feature>
<dbReference type="AlphaFoldDB" id="A0A316ZBL5"/>
<keyword evidence="5" id="KW-1185">Reference proteome</keyword>
<dbReference type="Proteomes" id="UP000245946">
    <property type="component" value="Unassembled WGS sequence"/>
</dbReference>
<feature type="compositionally biased region" description="Low complexity" evidence="3">
    <location>
        <begin position="297"/>
        <end position="313"/>
    </location>
</feature>
<dbReference type="RefSeq" id="XP_025599218.1">
    <property type="nucleotide sequence ID" value="XM_025739732.1"/>
</dbReference>
<dbReference type="SUPFAM" id="SSF57924">
    <property type="entry name" value="Inhibitor of apoptosis (IAP) repeat"/>
    <property type="match status" value="2"/>
</dbReference>
<dbReference type="CDD" id="cd00022">
    <property type="entry name" value="BIR"/>
    <property type="match status" value="1"/>
</dbReference>
<dbReference type="GeneID" id="37267278"/>
<dbReference type="STRING" id="58919.A0A316ZBL5"/>
<evidence type="ECO:0000256" key="1">
    <source>
        <dbReference type="ARBA" id="ARBA00022723"/>
    </source>
</evidence>
<dbReference type="PANTHER" id="PTHR46771:SF5">
    <property type="entry name" value="DETERIN"/>
    <property type="match status" value="1"/>
</dbReference>
<dbReference type="EMBL" id="KZ819290">
    <property type="protein sequence ID" value="PWN98939.1"/>
    <property type="molecule type" value="Genomic_DNA"/>
</dbReference>
<feature type="compositionally biased region" description="Low complexity" evidence="3">
    <location>
        <begin position="461"/>
        <end position="493"/>
    </location>
</feature>
<sequence length="714" mass="73761">MDTYEARLATFSAPSASGSGPSRRGKGAAAAAAAPTHAGWPHASRKGGPSAAQLAQQGFRFAPSAAAPDRCEHALCAVALDTWRAADDPLARLAAVAPECPLGLVLRSARERDAAAVAAESLAPRHERMTQARIMTFGQAWPYDGKKGWRPTSARLAEAGFHYAPSEEEADNATCAYCERSLGGWEKNDDPIEEHRRREPDCYFFTSALPEEVKEQEAVKPAKATKKGRSVSRRGAAQEAEEARASEAEASAAEIGAEQETEPETEPETAEGTATRSTRRTKRAALTPSTTSESVRPTRTGTRAASRAASTSKRTVRGRKAASEDEAEQEEEQGAAVPEAAAAEAQESAAEEEEVQQPSPPITRKASTARGKGRGRAVSARTRKNDAPADEAPEAQAAPDATMIQHDVDDQQQAISQAAAVPASSDRADGDATARAPIADDVDEAPMDVDASEAVPAPLPSTGSSGTRGTRSASTRSVSGRKGAAARSASSSSRQRDVGDDETEVPPPVAAPAAEEDAVMSQAPGAAPASSSAQPSSEVLEVPKRRGRAPSAKAAGTDAAAKGVAASSSGLPNAQPAEAASRTQAAPPTHSRKASSQPGSDAASLPPSSDAPAAASSGPSAPFGSSSPVRATALLPRSALAPLPNLDGLLDDAARAGTVEEWLRAQVDAACRELEEAGERRIAELRAAMKLGREQVERTLRGQGARGAVPQTAQ</sequence>